<dbReference type="InterPro" id="IPR028976">
    <property type="entry name" value="CheC-like_sf"/>
</dbReference>
<feature type="domain" description="CheC-like protein" evidence="9">
    <location>
        <begin position="36"/>
        <end position="71"/>
    </location>
</feature>
<dbReference type="Pfam" id="PF01052">
    <property type="entry name" value="FliMN_C"/>
    <property type="match status" value="1"/>
</dbReference>
<evidence type="ECO:0000256" key="5">
    <source>
        <dbReference type="ARBA" id="ARBA00022779"/>
    </source>
</evidence>
<keyword evidence="10" id="KW-0969">Cilium</keyword>
<comment type="similarity">
    <text evidence="2">Belongs to the FliN/MopA/SpaO family.</text>
</comment>
<evidence type="ECO:0000256" key="4">
    <source>
        <dbReference type="ARBA" id="ARBA00022500"/>
    </source>
</evidence>
<evidence type="ECO:0000313" key="11">
    <source>
        <dbReference type="Proteomes" id="UP000553059"/>
    </source>
</evidence>
<accession>A0A7C6Z6D9</accession>
<evidence type="ECO:0000256" key="2">
    <source>
        <dbReference type="ARBA" id="ARBA00009226"/>
    </source>
</evidence>
<dbReference type="AlphaFoldDB" id="A0A7C6Z6D9"/>
<dbReference type="GO" id="GO:0009425">
    <property type="term" value="C:bacterial-type flagellum basal body"/>
    <property type="evidence" value="ECO:0007669"/>
    <property type="project" value="InterPro"/>
</dbReference>
<keyword evidence="10" id="KW-0966">Cell projection</keyword>
<dbReference type="InterPro" id="IPR007597">
    <property type="entry name" value="CheC"/>
</dbReference>
<evidence type="ECO:0000259" key="9">
    <source>
        <dbReference type="Pfam" id="PF04509"/>
    </source>
</evidence>
<keyword evidence="6" id="KW-0472">Membrane</keyword>
<keyword evidence="10" id="KW-0282">Flagellum</keyword>
<evidence type="ECO:0000256" key="7">
    <source>
        <dbReference type="SAM" id="MobiDB-lite"/>
    </source>
</evidence>
<evidence type="ECO:0000256" key="1">
    <source>
        <dbReference type="ARBA" id="ARBA00004413"/>
    </source>
</evidence>
<dbReference type="Gene3D" id="2.30.330.10">
    <property type="entry name" value="SpoA-like"/>
    <property type="match status" value="1"/>
</dbReference>
<dbReference type="CDD" id="cd17907">
    <property type="entry name" value="FliY_FliN-Y"/>
    <property type="match status" value="1"/>
</dbReference>
<dbReference type="GO" id="GO:0071973">
    <property type="term" value="P:bacterial-type flagellum-dependent cell motility"/>
    <property type="evidence" value="ECO:0007669"/>
    <property type="project" value="InterPro"/>
</dbReference>
<dbReference type="InterPro" id="IPR012826">
    <property type="entry name" value="FliN"/>
</dbReference>
<dbReference type="InterPro" id="IPR036429">
    <property type="entry name" value="SpoA-like_sf"/>
</dbReference>
<evidence type="ECO:0000313" key="10">
    <source>
        <dbReference type="EMBL" id="HHY28328.1"/>
    </source>
</evidence>
<dbReference type="NCBIfam" id="NF005995">
    <property type="entry name" value="PRK08119.1"/>
    <property type="match status" value="1"/>
</dbReference>
<dbReference type="PANTHER" id="PTHR43484:SF1">
    <property type="entry name" value="FLAGELLAR MOTOR SWITCH PROTEIN FLIN"/>
    <property type="match status" value="1"/>
</dbReference>
<keyword evidence="5" id="KW-0283">Flagellar rotation</keyword>
<dbReference type="PRINTS" id="PR00956">
    <property type="entry name" value="FLGMOTORFLIN"/>
</dbReference>
<reference evidence="10 11" key="1">
    <citation type="journal article" date="2020" name="Biotechnol. Biofuels">
        <title>New insights from the biogas microbiome by comprehensive genome-resolved metagenomics of nearly 1600 species originating from multiple anaerobic digesters.</title>
        <authorList>
            <person name="Campanaro S."/>
            <person name="Treu L."/>
            <person name="Rodriguez-R L.M."/>
            <person name="Kovalovszki A."/>
            <person name="Ziels R.M."/>
            <person name="Maus I."/>
            <person name="Zhu X."/>
            <person name="Kougias P.G."/>
            <person name="Basile A."/>
            <person name="Luo G."/>
            <person name="Schluter A."/>
            <person name="Konstantinidis K.T."/>
            <person name="Angelidaki I."/>
        </authorList>
    </citation>
    <scope>NUCLEOTIDE SEQUENCE [LARGE SCALE GENOMIC DNA]</scope>
    <source>
        <strain evidence="10">AS05jafATM_4</strain>
    </source>
</reference>
<dbReference type="GO" id="GO:0003774">
    <property type="term" value="F:cytoskeletal motor activity"/>
    <property type="evidence" value="ECO:0007669"/>
    <property type="project" value="InterPro"/>
</dbReference>
<dbReference type="GO" id="GO:0016787">
    <property type="term" value="F:hydrolase activity"/>
    <property type="evidence" value="ECO:0007669"/>
    <property type="project" value="InterPro"/>
</dbReference>
<feature type="region of interest" description="Disordered" evidence="7">
    <location>
        <begin position="227"/>
        <end position="304"/>
    </location>
</feature>
<evidence type="ECO:0000256" key="6">
    <source>
        <dbReference type="ARBA" id="ARBA00023136"/>
    </source>
</evidence>
<dbReference type="Proteomes" id="UP000553059">
    <property type="component" value="Unassembled WGS sequence"/>
</dbReference>
<keyword evidence="3" id="KW-1003">Cell membrane</keyword>
<dbReference type="GO" id="GO:0006935">
    <property type="term" value="P:chemotaxis"/>
    <property type="evidence" value="ECO:0007669"/>
    <property type="project" value="UniProtKB-KW"/>
</dbReference>
<protein>
    <submittedName>
        <fullName evidence="10">Flagellar motor switch phosphatase FliY</fullName>
    </submittedName>
</protein>
<comment type="caution">
    <text evidence="10">The sequence shown here is derived from an EMBL/GenBank/DDBJ whole genome shotgun (WGS) entry which is preliminary data.</text>
</comment>
<proteinExistence type="inferred from homology"/>
<dbReference type="InterPro" id="IPR001543">
    <property type="entry name" value="FliN-like_C"/>
</dbReference>
<dbReference type="Pfam" id="PF04509">
    <property type="entry name" value="CheC"/>
    <property type="match status" value="2"/>
</dbReference>
<dbReference type="InterPro" id="IPR051469">
    <property type="entry name" value="FliN/MopA/SpaO"/>
</dbReference>
<keyword evidence="4" id="KW-0145">Chemotaxis</keyword>
<sequence>MGNGMLSQEEIDALLGGNLETDPPAENEPKVEFSDMEKDAIGEIANISMGTAATTLSQLLGKKVEITTPKVDMASAEQIRKDYPIPSVIVDVRYKAGIEGSNLLILSQRDGAVIVDLMMGGTGENPPSELSELGISGIAEAMNQMMGSAATSMSTMFNSVVDITPPQLVLNDMSPKDDDIITNVLQSHEELVRISFRMVVEDVIDSILVQVIPIHVAKGMVNKLLGTMGGTGSKPESKPTPPPRVEQPQAPNTGYAQPTAPIPGPSTPSPQGAYGNQPPQVPYIPQPQPEYPQQQQGYGGPAYGQNQGGYYASGYGAPPTSVQPAQFVPLRPADPIHGQENLELILDVPLQVSVELGKAKKTIKEILELGPGSVIELDRLAGEPVDMIVNGKLVAKCEVVVINETFGIRITDIIQPSERMTKAIGL</sequence>
<dbReference type="EMBL" id="DUTF01000354">
    <property type="protein sequence ID" value="HHY28328.1"/>
    <property type="molecule type" value="Genomic_DNA"/>
</dbReference>
<dbReference type="NCBIfam" id="TIGR02480">
    <property type="entry name" value="fliN"/>
    <property type="match status" value="1"/>
</dbReference>
<feature type="compositionally biased region" description="Pro residues" evidence="7">
    <location>
        <begin position="279"/>
        <end position="290"/>
    </location>
</feature>
<comment type="subcellular location">
    <subcellularLocation>
        <location evidence="1">Cell membrane</location>
        <topology evidence="1">Peripheral membrane protein</topology>
        <orientation evidence="1">Cytoplasmic side</orientation>
    </subcellularLocation>
</comment>
<feature type="domain" description="Flagellar motor switch protein FliN-like C-terminal" evidence="8">
    <location>
        <begin position="344"/>
        <end position="414"/>
    </location>
</feature>
<dbReference type="Gene3D" id="3.40.1550.10">
    <property type="entry name" value="CheC-like"/>
    <property type="match status" value="1"/>
</dbReference>
<dbReference type="InterPro" id="IPR001172">
    <property type="entry name" value="FliN_T3SS_HrcQb"/>
</dbReference>
<evidence type="ECO:0000256" key="3">
    <source>
        <dbReference type="ARBA" id="ARBA00022475"/>
    </source>
</evidence>
<dbReference type="SUPFAM" id="SSF103039">
    <property type="entry name" value="CheC-like"/>
    <property type="match status" value="1"/>
</dbReference>
<organism evidence="10 11">
    <name type="scientific">Desulfitobacterium dehalogenans</name>
    <dbReference type="NCBI Taxonomy" id="36854"/>
    <lineage>
        <taxon>Bacteria</taxon>
        <taxon>Bacillati</taxon>
        <taxon>Bacillota</taxon>
        <taxon>Clostridia</taxon>
        <taxon>Eubacteriales</taxon>
        <taxon>Desulfitobacteriaceae</taxon>
        <taxon>Desulfitobacterium</taxon>
    </lineage>
</organism>
<name>A0A7C6Z6D9_9FIRM</name>
<evidence type="ECO:0000259" key="8">
    <source>
        <dbReference type="Pfam" id="PF01052"/>
    </source>
</evidence>
<dbReference type="PANTHER" id="PTHR43484">
    <property type="match status" value="1"/>
</dbReference>
<gene>
    <name evidence="10" type="primary">fliY</name>
    <name evidence="10" type="ORF">GX523_16620</name>
</gene>
<feature type="domain" description="CheC-like protein" evidence="9">
    <location>
        <begin position="138"/>
        <end position="169"/>
    </location>
</feature>
<dbReference type="GO" id="GO:0005886">
    <property type="term" value="C:plasma membrane"/>
    <property type="evidence" value="ECO:0007669"/>
    <property type="project" value="UniProtKB-SubCell"/>
</dbReference>
<dbReference type="SUPFAM" id="SSF101801">
    <property type="entry name" value="Surface presentation of antigens (SPOA)"/>
    <property type="match status" value="1"/>
</dbReference>